<evidence type="ECO:0000259" key="9">
    <source>
        <dbReference type="Pfam" id="PF02777"/>
    </source>
</evidence>
<dbReference type="GO" id="GO:0005737">
    <property type="term" value="C:cytoplasm"/>
    <property type="evidence" value="ECO:0007669"/>
    <property type="project" value="TreeGrafter"/>
</dbReference>
<evidence type="ECO:0000313" key="10">
    <source>
        <dbReference type="EMBL" id="AUB83074.1"/>
    </source>
</evidence>
<evidence type="ECO:0000256" key="3">
    <source>
        <dbReference type="ARBA" id="ARBA00022723"/>
    </source>
</evidence>
<gene>
    <name evidence="10" type="ORF">THSYN_20405</name>
</gene>
<dbReference type="PIRSF" id="PIRSF000349">
    <property type="entry name" value="SODismutase"/>
    <property type="match status" value="1"/>
</dbReference>
<protein>
    <recommendedName>
        <fullName evidence="2 6">Superoxide dismutase</fullName>
        <ecNumber evidence="2 6">1.15.1.1</ecNumber>
    </recommendedName>
</protein>
<dbReference type="EMBL" id="CP020370">
    <property type="protein sequence ID" value="AUB83074.1"/>
    <property type="molecule type" value="Genomic_DNA"/>
</dbReference>
<organism evidence="10 11">
    <name type="scientific">Candidatus Thiodictyon syntrophicum</name>
    <dbReference type="NCBI Taxonomy" id="1166950"/>
    <lineage>
        <taxon>Bacteria</taxon>
        <taxon>Pseudomonadati</taxon>
        <taxon>Pseudomonadota</taxon>
        <taxon>Gammaproteobacteria</taxon>
        <taxon>Chromatiales</taxon>
        <taxon>Chromatiaceae</taxon>
        <taxon>Thiodictyon</taxon>
    </lineage>
</organism>
<keyword evidence="4 6" id="KW-0560">Oxidoreductase</keyword>
<evidence type="ECO:0000256" key="1">
    <source>
        <dbReference type="ARBA" id="ARBA00008714"/>
    </source>
</evidence>
<dbReference type="SUPFAM" id="SSF54719">
    <property type="entry name" value="Fe,Mn superoxide dismutase (SOD), C-terminal domain"/>
    <property type="match status" value="1"/>
</dbReference>
<sequence>MQPRALALTIAVTLATLAPCGGAALAADPPVPAPAAAPAQVPAPAFTLAPLPYPADALAPVIDQATMEIHHDRHHAGYVKALNEAVAATPELQGKTLEALLAGASKSTAVRNLGGGHYNHALFWTLMAPVGQGGEPSAALKARIDKDFGSWDAFTKAFEEAGLKRFGSGWVWLIWTGDKLRIISTPNQDNPLMDVAEVKGQPILANDVWEHAYYLKHQNKRGDYLKGWWPVVNWTRVNGLFDAAAG</sequence>
<dbReference type="InterPro" id="IPR036324">
    <property type="entry name" value="Mn/Fe_SOD_N_sf"/>
</dbReference>
<dbReference type="RefSeq" id="WP_100920771.1">
    <property type="nucleotide sequence ID" value="NZ_CP020370.1"/>
</dbReference>
<dbReference type="GO" id="GO:0046872">
    <property type="term" value="F:metal ion binding"/>
    <property type="evidence" value="ECO:0007669"/>
    <property type="project" value="UniProtKB-KW"/>
</dbReference>
<evidence type="ECO:0000256" key="7">
    <source>
        <dbReference type="SAM" id="SignalP"/>
    </source>
</evidence>
<dbReference type="PRINTS" id="PR01703">
    <property type="entry name" value="MNSODISMTASE"/>
</dbReference>
<feature type="signal peptide" evidence="7">
    <location>
        <begin position="1"/>
        <end position="26"/>
    </location>
</feature>
<evidence type="ECO:0000256" key="4">
    <source>
        <dbReference type="ARBA" id="ARBA00023002"/>
    </source>
</evidence>
<dbReference type="Gene3D" id="1.10.287.990">
    <property type="entry name" value="Fe,Mn superoxide dismutase (SOD) domain"/>
    <property type="match status" value="1"/>
</dbReference>
<keyword evidence="3 5" id="KW-0479">Metal-binding</keyword>
<dbReference type="AlphaFoldDB" id="A0A2K8UBW3"/>
<dbReference type="InterPro" id="IPR019832">
    <property type="entry name" value="Mn/Fe_SOD_C"/>
</dbReference>
<evidence type="ECO:0000256" key="2">
    <source>
        <dbReference type="ARBA" id="ARBA00012682"/>
    </source>
</evidence>
<proteinExistence type="inferred from homology"/>
<dbReference type="Gene3D" id="3.55.40.20">
    <property type="entry name" value="Iron/manganese superoxide dismutase, C-terminal domain"/>
    <property type="match status" value="1"/>
</dbReference>
<dbReference type="PANTHER" id="PTHR43595:SF2">
    <property type="entry name" value="SMALL RIBOSOMAL SUBUNIT PROTEIN MS42"/>
    <property type="match status" value="1"/>
</dbReference>
<dbReference type="EC" id="1.15.1.1" evidence="2 6"/>
<dbReference type="InterPro" id="IPR019833">
    <property type="entry name" value="Mn/Fe_SOD_BS"/>
</dbReference>
<keyword evidence="11" id="KW-1185">Reference proteome</keyword>
<dbReference type="Pfam" id="PF00081">
    <property type="entry name" value="Sod_Fe_N"/>
    <property type="match status" value="1"/>
</dbReference>
<dbReference type="InterPro" id="IPR001189">
    <property type="entry name" value="Mn/Fe_SOD"/>
</dbReference>
<feature type="domain" description="Manganese/iron superoxide dismutase N-terminal" evidence="8">
    <location>
        <begin position="46"/>
        <end position="128"/>
    </location>
</feature>
<dbReference type="Pfam" id="PF02777">
    <property type="entry name" value="Sod_Fe_C"/>
    <property type="match status" value="1"/>
</dbReference>
<feature type="domain" description="Manganese/iron superoxide dismutase C-terminal" evidence="9">
    <location>
        <begin position="136"/>
        <end position="238"/>
    </location>
</feature>
<dbReference type="InterPro" id="IPR036314">
    <property type="entry name" value="SOD_C_sf"/>
</dbReference>
<evidence type="ECO:0000259" key="8">
    <source>
        <dbReference type="Pfam" id="PF00081"/>
    </source>
</evidence>
<dbReference type="SUPFAM" id="SSF46609">
    <property type="entry name" value="Fe,Mn superoxide dismutase (SOD), N-terminal domain"/>
    <property type="match status" value="1"/>
</dbReference>
<dbReference type="OrthoDB" id="9803125at2"/>
<keyword evidence="7" id="KW-0732">Signal</keyword>
<feature type="binding site" evidence="5">
    <location>
        <position position="70"/>
    </location>
    <ligand>
        <name>Mn(2+)</name>
        <dbReference type="ChEBI" id="CHEBI:29035"/>
    </ligand>
</feature>
<feature type="binding site" evidence="5">
    <location>
        <position position="120"/>
    </location>
    <ligand>
        <name>Mn(2+)</name>
        <dbReference type="ChEBI" id="CHEBI:29035"/>
    </ligand>
</feature>
<dbReference type="InterPro" id="IPR019831">
    <property type="entry name" value="Mn/Fe_SOD_N"/>
</dbReference>
<feature type="binding site" evidence="5">
    <location>
        <position position="207"/>
    </location>
    <ligand>
        <name>Mn(2+)</name>
        <dbReference type="ChEBI" id="CHEBI:29035"/>
    </ligand>
</feature>
<feature type="binding site" evidence="5">
    <location>
        <position position="211"/>
    </location>
    <ligand>
        <name>Mn(2+)</name>
        <dbReference type="ChEBI" id="CHEBI:29035"/>
    </ligand>
</feature>
<dbReference type="PANTHER" id="PTHR43595">
    <property type="entry name" value="37S RIBOSOMAL PROTEIN S26, MITOCHONDRIAL"/>
    <property type="match status" value="1"/>
</dbReference>
<comment type="function">
    <text evidence="6">Destroys radicals which are normally produced within the cells and which are toxic to biological systems.</text>
</comment>
<evidence type="ECO:0000256" key="6">
    <source>
        <dbReference type="RuleBase" id="RU000414"/>
    </source>
</evidence>
<dbReference type="GO" id="GO:0004784">
    <property type="term" value="F:superoxide dismutase activity"/>
    <property type="evidence" value="ECO:0007669"/>
    <property type="project" value="UniProtKB-EC"/>
</dbReference>
<dbReference type="KEGG" id="tsy:THSYN_20405"/>
<evidence type="ECO:0000313" key="11">
    <source>
        <dbReference type="Proteomes" id="UP000232638"/>
    </source>
</evidence>
<dbReference type="Proteomes" id="UP000232638">
    <property type="component" value="Chromosome"/>
</dbReference>
<evidence type="ECO:0000256" key="5">
    <source>
        <dbReference type="PIRSR" id="PIRSR000349-1"/>
    </source>
</evidence>
<feature type="chain" id="PRO_5014752474" description="Superoxide dismutase" evidence="7">
    <location>
        <begin position="27"/>
        <end position="246"/>
    </location>
</feature>
<comment type="catalytic activity">
    <reaction evidence="6">
        <text>2 superoxide + 2 H(+) = H2O2 + O2</text>
        <dbReference type="Rhea" id="RHEA:20696"/>
        <dbReference type="ChEBI" id="CHEBI:15378"/>
        <dbReference type="ChEBI" id="CHEBI:15379"/>
        <dbReference type="ChEBI" id="CHEBI:16240"/>
        <dbReference type="ChEBI" id="CHEBI:18421"/>
        <dbReference type="EC" id="1.15.1.1"/>
    </reaction>
</comment>
<name>A0A2K8UBW3_9GAMM</name>
<comment type="similarity">
    <text evidence="1 6">Belongs to the iron/manganese superoxide dismutase family.</text>
</comment>
<dbReference type="PROSITE" id="PS00088">
    <property type="entry name" value="SOD_MN"/>
    <property type="match status" value="1"/>
</dbReference>
<accession>A0A2K8UBW3</accession>
<reference evidence="10 11" key="1">
    <citation type="submission" date="2017-03" db="EMBL/GenBank/DDBJ databases">
        <title>Complete genome sequence of Candidatus 'Thiodictyon syntrophicum' sp. nov. strain Cad16T, a photolithoautotroph purple sulfur bacterium isolated from an alpine meromictic lake.</title>
        <authorList>
            <person name="Luedin S.M."/>
            <person name="Pothier J.F."/>
            <person name="Danza F."/>
            <person name="Storelli N."/>
            <person name="Wittwer M."/>
            <person name="Tonolla M."/>
        </authorList>
    </citation>
    <scope>NUCLEOTIDE SEQUENCE [LARGE SCALE GENOMIC DNA]</scope>
    <source>
        <strain evidence="10 11">Cad16T</strain>
    </source>
</reference>